<dbReference type="InterPro" id="IPR027266">
    <property type="entry name" value="TrmE/GcvT-like"/>
</dbReference>
<accession>A0ABS8DBN6</accession>
<dbReference type="InterPro" id="IPR007375">
    <property type="entry name" value="SoxG"/>
</dbReference>
<keyword evidence="2" id="KW-1185">Reference proteome</keyword>
<dbReference type="Proteomes" id="UP001165395">
    <property type="component" value="Unassembled WGS sequence"/>
</dbReference>
<dbReference type="RefSeq" id="WP_227182244.1">
    <property type="nucleotide sequence ID" value="NZ_JAJBZT010000022.1"/>
</dbReference>
<gene>
    <name evidence="1" type="ORF">LIN78_17870</name>
</gene>
<dbReference type="Gene3D" id="3.30.1360.120">
    <property type="entry name" value="Probable tRNA modification gtpase trme, domain 1"/>
    <property type="match status" value="1"/>
</dbReference>
<dbReference type="EMBL" id="JAJBZT010000022">
    <property type="protein sequence ID" value="MCB6185413.1"/>
    <property type="molecule type" value="Genomic_DNA"/>
</dbReference>
<dbReference type="SUPFAM" id="SSF103025">
    <property type="entry name" value="Folate-binding domain"/>
    <property type="match status" value="1"/>
</dbReference>
<organism evidence="1 2">
    <name type="scientific">Leeia speluncae</name>
    <dbReference type="NCBI Taxonomy" id="2884804"/>
    <lineage>
        <taxon>Bacteria</taxon>
        <taxon>Pseudomonadati</taxon>
        <taxon>Pseudomonadota</taxon>
        <taxon>Betaproteobacteria</taxon>
        <taxon>Neisseriales</taxon>
        <taxon>Leeiaceae</taxon>
        <taxon>Leeia</taxon>
    </lineage>
</organism>
<evidence type="ECO:0000313" key="1">
    <source>
        <dbReference type="EMBL" id="MCB6185413.1"/>
    </source>
</evidence>
<sequence length="209" mass="23072">MAEFKPYMQSPLHHFDLPARASLVNDTAGIWANELPLRGFTTLRGDANDPAFVSAVESTLKQSLPVKPSTFSFGPSGTVIWLSPDEWLITGPKEKNTSLMQSLEAALGEQHVQVVDNSGGYTMVYLTGKEHVTSLRHLGVYDFESIEPGQAISTVISKINVTVYRHDNKGFFVIFRRSFADYVWKIIERTAKPYGFGVCALSSELGLVG</sequence>
<dbReference type="Gene3D" id="3.30.70.1520">
    <property type="entry name" value="Heterotetrameric sarcosine oxidase"/>
    <property type="match status" value="1"/>
</dbReference>
<proteinExistence type="predicted"/>
<reference evidence="1" key="1">
    <citation type="submission" date="2021-10" db="EMBL/GenBank/DDBJ databases">
        <title>The complete genome sequence of Leeia sp. TBRC 13508.</title>
        <authorList>
            <person name="Charoenyingcharoen P."/>
            <person name="Yukphan P."/>
        </authorList>
    </citation>
    <scope>NUCLEOTIDE SEQUENCE</scope>
    <source>
        <strain evidence="1">TBRC 13508</strain>
    </source>
</reference>
<dbReference type="Pfam" id="PF04268">
    <property type="entry name" value="SoxG"/>
    <property type="match status" value="1"/>
</dbReference>
<comment type="caution">
    <text evidence="1">The sequence shown here is derived from an EMBL/GenBank/DDBJ whole genome shotgun (WGS) entry which is preliminary data.</text>
</comment>
<name>A0ABS8DBN6_9NEIS</name>
<evidence type="ECO:0000313" key="2">
    <source>
        <dbReference type="Proteomes" id="UP001165395"/>
    </source>
</evidence>
<protein>
    <submittedName>
        <fullName evidence="1">Sarcosine oxidase subunit gamma</fullName>
    </submittedName>
</protein>